<dbReference type="EMBL" id="CP042469">
    <property type="protein sequence ID" value="QOX65324.1"/>
    <property type="molecule type" value="Genomic_DNA"/>
</dbReference>
<sequence>MQEELLCILYKHLCSLEDSIMDWKFVLALIFALIVAVFALQNAGAVDISFLTFELTISQALVILISAVFGALVVLLLSLVRWIKGQAKLKNLSKTVTGLEQENKQLRMKLEHLEIVENEKIDLEKIPH</sequence>
<dbReference type="Proteomes" id="UP000594014">
    <property type="component" value="Chromosome"/>
</dbReference>
<reference evidence="1" key="1">
    <citation type="submission" date="2019-08" db="EMBL/GenBank/DDBJ databases">
        <title>Genome sequence of Clostridiales bacterium MT110.</title>
        <authorList>
            <person name="Cao J."/>
        </authorList>
    </citation>
    <scope>NUCLEOTIDE SEQUENCE</scope>
    <source>
        <strain evidence="1">MT110</strain>
    </source>
</reference>
<gene>
    <name evidence="1" type="ORF">FRZ06_19175</name>
</gene>
<organism evidence="1 2">
    <name type="scientific">Anoxybacterium hadale</name>
    <dbReference type="NCBI Taxonomy" id="3408580"/>
    <lineage>
        <taxon>Bacteria</taxon>
        <taxon>Bacillati</taxon>
        <taxon>Bacillota</taxon>
        <taxon>Clostridia</taxon>
        <taxon>Peptostreptococcales</taxon>
        <taxon>Anaerovoracaceae</taxon>
        <taxon>Anoxybacterium</taxon>
    </lineage>
</organism>
<keyword evidence="2" id="KW-1185">Reference proteome</keyword>
<protein>
    <submittedName>
        <fullName evidence="1">LapA family protein</fullName>
    </submittedName>
</protein>
<proteinExistence type="predicted"/>
<evidence type="ECO:0000313" key="1">
    <source>
        <dbReference type="EMBL" id="QOX65324.1"/>
    </source>
</evidence>
<accession>A0ACD1AG54</accession>
<evidence type="ECO:0000313" key="2">
    <source>
        <dbReference type="Proteomes" id="UP000594014"/>
    </source>
</evidence>
<name>A0ACD1AG54_9FIRM</name>